<dbReference type="GO" id="GO:0004315">
    <property type="term" value="F:3-oxoacyl-[acyl-carrier-protein] synthase activity"/>
    <property type="evidence" value="ECO:0007669"/>
    <property type="project" value="InterPro"/>
</dbReference>
<dbReference type="PROSITE" id="PS52004">
    <property type="entry name" value="KS3_2"/>
    <property type="match status" value="1"/>
</dbReference>
<comment type="caution">
    <text evidence="21">The sequence shown here is derived from an EMBL/GenBank/DDBJ whole genome shotgun (WGS) entry which is preliminary data.</text>
</comment>
<keyword evidence="19" id="KW-0732">Signal</keyword>
<evidence type="ECO:0000256" key="17">
    <source>
        <dbReference type="PIRSR" id="PIRSR000447-1"/>
    </source>
</evidence>
<evidence type="ECO:0000256" key="3">
    <source>
        <dbReference type="ARBA" id="ARBA00022458"/>
    </source>
</evidence>
<evidence type="ECO:0000256" key="12">
    <source>
        <dbReference type="ARBA" id="ARBA00023136"/>
    </source>
</evidence>
<evidence type="ECO:0000256" key="8">
    <source>
        <dbReference type="ARBA" id="ARBA00022692"/>
    </source>
</evidence>
<dbReference type="InterPro" id="IPR017568">
    <property type="entry name" value="3-oxoacyl-ACP_synth-2"/>
</dbReference>
<keyword evidence="6" id="KW-0997">Cell inner membrane</keyword>
<keyword evidence="9" id="KW-0276">Fatty acid metabolism</keyword>
<dbReference type="InterPro" id="IPR014030">
    <property type="entry name" value="Ketoacyl_synth_N"/>
</dbReference>
<evidence type="ECO:0000256" key="7">
    <source>
        <dbReference type="ARBA" id="ARBA00022679"/>
    </source>
</evidence>
<dbReference type="InterPro" id="IPR014031">
    <property type="entry name" value="Ketoacyl_synth_C"/>
</dbReference>
<evidence type="ECO:0000313" key="22">
    <source>
        <dbReference type="Proteomes" id="UP001515480"/>
    </source>
</evidence>
<dbReference type="EMBL" id="JBGBPQ010000010">
    <property type="protein sequence ID" value="KAL1518493.1"/>
    <property type="molecule type" value="Genomic_DNA"/>
</dbReference>
<evidence type="ECO:0000256" key="18">
    <source>
        <dbReference type="RuleBase" id="RU003694"/>
    </source>
</evidence>
<accession>A0AB34JAJ5</accession>
<feature type="domain" description="Ketosynthase family 3 (KS3)" evidence="20">
    <location>
        <begin position="49"/>
        <end position="460"/>
    </location>
</feature>
<evidence type="ECO:0000256" key="6">
    <source>
        <dbReference type="ARBA" id="ARBA00022519"/>
    </source>
</evidence>
<keyword evidence="7 16" id="KW-0808">Transferase</keyword>
<reference evidence="21 22" key="1">
    <citation type="journal article" date="2024" name="Science">
        <title>Giant polyketide synthase enzymes in the biosynthesis of giant marine polyether toxins.</title>
        <authorList>
            <person name="Fallon T.R."/>
            <person name="Shende V.V."/>
            <person name="Wierzbicki I.H."/>
            <person name="Pendleton A.L."/>
            <person name="Watervoot N.F."/>
            <person name="Auber R.P."/>
            <person name="Gonzalez D.J."/>
            <person name="Wisecaver J.H."/>
            <person name="Moore B.S."/>
        </authorList>
    </citation>
    <scope>NUCLEOTIDE SEQUENCE [LARGE SCALE GENOMIC DNA]</scope>
    <source>
        <strain evidence="21 22">12B1</strain>
    </source>
</reference>
<feature type="chain" id="PRO_5044318946" description="3-oxoacyl-[acyl-carrier-protein] synthase" evidence="19">
    <location>
        <begin position="22"/>
        <end position="465"/>
    </location>
</feature>
<evidence type="ECO:0000256" key="4">
    <source>
        <dbReference type="ARBA" id="ARBA00022475"/>
    </source>
</evidence>
<comment type="function">
    <text evidence="15">Proposed to synthesize NOD factor fatty acyl chain. Involved in the synthesis of a highly unsaturated fatty acid moiety, which forms part of a lipo-oligosaccharide that is responsible for host specificity.</text>
</comment>
<dbReference type="PANTHER" id="PTHR11712">
    <property type="entry name" value="POLYKETIDE SYNTHASE-RELATED"/>
    <property type="match status" value="1"/>
</dbReference>
<dbReference type="FunFam" id="3.40.47.10:FF:000029">
    <property type="entry name" value="3-oxoacyl-[acyl-carrier-protein] synthase 1"/>
    <property type="match status" value="1"/>
</dbReference>
<proteinExistence type="inferred from homology"/>
<keyword evidence="3" id="KW-0536">Nodulation</keyword>
<gene>
    <name evidence="21" type="ORF">AB1Y20_002784</name>
</gene>
<dbReference type="PROSITE" id="PS00606">
    <property type="entry name" value="KS3_1"/>
    <property type="match status" value="1"/>
</dbReference>
<dbReference type="CDD" id="cd00834">
    <property type="entry name" value="KAS_I_II"/>
    <property type="match status" value="1"/>
</dbReference>
<keyword evidence="12" id="KW-0472">Membrane</keyword>
<feature type="signal peptide" evidence="19">
    <location>
        <begin position="1"/>
        <end position="21"/>
    </location>
</feature>
<keyword evidence="4" id="KW-1003">Cell membrane</keyword>
<evidence type="ECO:0000256" key="1">
    <source>
        <dbReference type="ARBA" id="ARBA00004533"/>
    </source>
</evidence>
<dbReference type="NCBIfam" id="NF005589">
    <property type="entry name" value="PRK07314.1"/>
    <property type="match status" value="1"/>
</dbReference>
<organism evidence="21 22">
    <name type="scientific">Prymnesium parvum</name>
    <name type="common">Toxic golden alga</name>
    <dbReference type="NCBI Taxonomy" id="97485"/>
    <lineage>
        <taxon>Eukaryota</taxon>
        <taxon>Haptista</taxon>
        <taxon>Haptophyta</taxon>
        <taxon>Prymnesiophyceae</taxon>
        <taxon>Prymnesiales</taxon>
        <taxon>Prymnesiaceae</taxon>
        <taxon>Prymnesium</taxon>
    </lineage>
</organism>
<evidence type="ECO:0000256" key="15">
    <source>
        <dbReference type="ARBA" id="ARBA00037576"/>
    </source>
</evidence>
<dbReference type="Gene3D" id="3.40.47.10">
    <property type="match status" value="1"/>
</dbReference>
<keyword evidence="8" id="KW-0812">Transmembrane</keyword>
<evidence type="ECO:0000256" key="14">
    <source>
        <dbReference type="ARBA" id="ARBA00023315"/>
    </source>
</evidence>
<dbReference type="InterPro" id="IPR020841">
    <property type="entry name" value="PKS_Beta-ketoAc_synthase_dom"/>
</dbReference>
<evidence type="ECO:0000256" key="13">
    <source>
        <dbReference type="ARBA" id="ARBA00023160"/>
    </source>
</evidence>
<keyword evidence="11" id="KW-0443">Lipid metabolism</keyword>
<dbReference type="SUPFAM" id="SSF53901">
    <property type="entry name" value="Thiolase-like"/>
    <property type="match status" value="2"/>
</dbReference>
<dbReference type="Pfam" id="PF00109">
    <property type="entry name" value="ketoacyl-synt"/>
    <property type="match status" value="1"/>
</dbReference>
<sequence length="465" mass="49489">MLQRRMSLGLSLLLQLTPCDCAFFPAVSAARSESRLRRASPRMCTGYRKRKVVVTGLGTFTSLGHDAETFFNNLLEGKCGIGPVTLFDPELAQVKIASEVKDFDVAKYWDPKSAKRYDRYTHLAMAAAKTCMADGGLDAKTLDAKRFGCLIGSGVGGLEAVEESCRILLTKGPKRITPFLLPSIIANTATSMIAIELGAKGPNFAVVSACATGTHAIGEAAKYIQLGEADVMLAGGTEAAVTPLGFAGFTSMRAMCTTANDSPQTASRPFDADRSGFVMGEGAGVLLLESEEHAKARGARIYCELAGYAANCDAYHITAPHPEGEGMADCLISAVERAGLQMDDVDYINAHGTSTPYNDKFETMAYKRAFGDHAHKLKISSTKGAIGHLLGAAGGVEAAICCKVLQTGEIPPTINFQTPDPDCDLDYVPNTKFVSEKPLNVAISDNLGFGGHNAALVFKRYVEED</sequence>
<comment type="subcellular location">
    <subcellularLocation>
        <location evidence="1">Cell inner membrane</location>
    </subcellularLocation>
</comment>
<dbReference type="InterPro" id="IPR000794">
    <property type="entry name" value="Beta-ketoacyl_synthase"/>
</dbReference>
<dbReference type="PIRSF" id="PIRSF000447">
    <property type="entry name" value="KAS_II"/>
    <property type="match status" value="1"/>
</dbReference>
<evidence type="ECO:0000256" key="5">
    <source>
        <dbReference type="ARBA" id="ARBA00022516"/>
    </source>
</evidence>
<feature type="active site" description="For beta-ketoacyl synthase activity" evidence="17">
    <location>
        <position position="210"/>
    </location>
</feature>
<comment type="similarity">
    <text evidence="2 16 18">Belongs to the thiolase-like superfamily. Beta-ketoacyl-ACP synthases family.</text>
</comment>
<dbReference type="FunFam" id="3.40.47.10:FF:000018">
    <property type="entry name" value="3-oxoacyl-[acyl-carrier-protein] synthase 2"/>
    <property type="match status" value="1"/>
</dbReference>
<dbReference type="InterPro" id="IPR018201">
    <property type="entry name" value="Ketoacyl_synth_AS"/>
</dbReference>
<evidence type="ECO:0000313" key="21">
    <source>
        <dbReference type="EMBL" id="KAL1518493.1"/>
    </source>
</evidence>
<dbReference type="AlphaFoldDB" id="A0AB34JAJ5"/>
<dbReference type="Pfam" id="PF02801">
    <property type="entry name" value="Ketoacyl-synt_C"/>
    <property type="match status" value="1"/>
</dbReference>
<dbReference type="GO" id="GO:0006633">
    <property type="term" value="P:fatty acid biosynthetic process"/>
    <property type="evidence" value="ECO:0007669"/>
    <property type="project" value="UniProtKB-KW"/>
</dbReference>
<dbReference type="GO" id="GO:0005886">
    <property type="term" value="C:plasma membrane"/>
    <property type="evidence" value="ECO:0007669"/>
    <property type="project" value="UniProtKB-SubCell"/>
</dbReference>
<evidence type="ECO:0000256" key="9">
    <source>
        <dbReference type="ARBA" id="ARBA00022832"/>
    </source>
</evidence>
<keyword evidence="13 16" id="KW-0275">Fatty acid biosynthesis</keyword>
<name>A0AB34JAJ5_PRYPA</name>
<dbReference type="InterPro" id="IPR016039">
    <property type="entry name" value="Thiolase-like"/>
</dbReference>
<evidence type="ECO:0000256" key="2">
    <source>
        <dbReference type="ARBA" id="ARBA00008467"/>
    </source>
</evidence>
<evidence type="ECO:0000256" key="11">
    <source>
        <dbReference type="ARBA" id="ARBA00023098"/>
    </source>
</evidence>
<dbReference type="NCBIfam" id="TIGR03150">
    <property type="entry name" value="fabF"/>
    <property type="match status" value="1"/>
</dbReference>
<dbReference type="SMART" id="SM00825">
    <property type="entry name" value="PKS_KS"/>
    <property type="match status" value="1"/>
</dbReference>
<keyword evidence="5 16" id="KW-0444">Lipid biosynthesis</keyword>
<dbReference type="PANTHER" id="PTHR11712:SF352">
    <property type="entry name" value="3-OXOACYL-[ACYL-CARRIER-PROTEIN] SYNTHASE"/>
    <property type="match status" value="1"/>
</dbReference>
<dbReference type="Proteomes" id="UP001515480">
    <property type="component" value="Unassembled WGS sequence"/>
</dbReference>
<keyword evidence="22" id="KW-1185">Reference proteome</keyword>
<evidence type="ECO:0000256" key="16">
    <source>
        <dbReference type="PIRNR" id="PIRNR000447"/>
    </source>
</evidence>
<evidence type="ECO:0000256" key="10">
    <source>
        <dbReference type="ARBA" id="ARBA00022989"/>
    </source>
</evidence>
<evidence type="ECO:0000259" key="20">
    <source>
        <dbReference type="PROSITE" id="PS52004"/>
    </source>
</evidence>
<evidence type="ECO:0000256" key="19">
    <source>
        <dbReference type="SAM" id="SignalP"/>
    </source>
</evidence>
<protein>
    <recommendedName>
        <fullName evidence="16">3-oxoacyl-[acyl-carrier-protein] synthase</fullName>
    </recommendedName>
</protein>
<keyword evidence="14" id="KW-0012">Acyltransferase</keyword>
<keyword evidence="10" id="KW-1133">Transmembrane helix</keyword>